<name>A0A182RMF7_ANOFN</name>
<evidence type="ECO:0000313" key="1">
    <source>
        <dbReference type="EnsemblMetazoa" id="AFUN007429-PA"/>
    </source>
</evidence>
<dbReference type="VEuPathDB" id="VectorBase:AFUN2_004135"/>
<dbReference type="AlphaFoldDB" id="A0A182RMF7"/>
<organism evidence="1">
    <name type="scientific">Anopheles funestus</name>
    <name type="common">African malaria mosquito</name>
    <dbReference type="NCBI Taxonomy" id="62324"/>
    <lineage>
        <taxon>Eukaryota</taxon>
        <taxon>Metazoa</taxon>
        <taxon>Ecdysozoa</taxon>
        <taxon>Arthropoda</taxon>
        <taxon>Hexapoda</taxon>
        <taxon>Insecta</taxon>
        <taxon>Pterygota</taxon>
        <taxon>Neoptera</taxon>
        <taxon>Endopterygota</taxon>
        <taxon>Diptera</taxon>
        <taxon>Nematocera</taxon>
        <taxon>Culicoidea</taxon>
        <taxon>Culicidae</taxon>
        <taxon>Anophelinae</taxon>
        <taxon>Anopheles</taxon>
    </lineage>
</organism>
<dbReference type="VEuPathDB" id="VectorBase:AFUN007429"/>
<reference evidence="1" key="1">
    <citation type="submission" date="2020-05" db="UniProtKB">
        <authorList>
            <consortium name="EnsemblMetazoa"/>
        </authorList>
    </citation>
    <scope>IDENTIFICATION</scope>
    <source>
        <strain evidence="1">FUMOZ</strain>
    </source>
</reference>
<proteinExistence type="predicted"/>
<sequence>MQRPSQIQTLAEDSALSVEEDACERHTVHNSSGRYVNRLPFNSNPHVVLGGSQIIADRGLRCMKRRLNNNPKMKEEYVKFMVEDKCWDYMKGVIDPADDVTRERRLCRLPRQESFSDEQHDIENGRNVPRNSILKWSSPIIEQWGKLRVGGRLRNAQVTESRLITLSSELL</sequence>
<protein>
    <submittedName>
        <fullName evidence="1">Uncharacterized protein</fullName>
    </submittedName>
</protein>
<accession>A0A182RMF7</accession>
<dbReference type="EnsemblMetazoa" id="AFUN007429-RA">
    <property type="protein sequence ID" value="AFUN007429-PA"/>
    <property type="gene ID" value="AFUN007429"/>
</dbReference>